<dbReference type="InterPro" id="IPR044751">
    <property type="entry name" value="Ion_transp-like_CBS"/>
</dbReference>
<dbReference type="PANTHER" id="PTHR22777">
    <property type="entry name" value="HEMOLYSIN-RELATED"/>
    <property type="match status" value="1"/>
</dbReference>
<dbReference type="GO" id="GO:0050660">
    <property type="term" value="F:flavin adenine dinucleotide binding"/>
    <property type="evidence" value="ECO:0007669"/>
    <property type="project" value="InterPro"/>
</dbReference>
<dbReference type="Pfam" id="PF00571">
    <property type="entry name" value="CBS"/>
    <property type="match status" value="2"/>
</dbReference>
<dbReference type="FunFam" id="3.10.580.10:FF:000002">
    <property type="entry name" value="Magnesium/cobalt efflux protein CorC"/>
    <property type="match status" value="1"/>
</dbReference>
<feature type="domain" description="CBS" evidence="8">
    <location>
        <begin position="274"/>
        <end position="331"/>
    </location>
</feature>
<keyword evidence="10" id="KW-1185">Reference proteome</keyword>
<evidence type="ECO:0000259" key="8">
    <source>
        <dbReference type="PROSITE" id="PS51371"/>
    </source>
</evidence>
<keyword evidence="5 6" id="KW-0129">CBS domain</keyword>
<evidence type="ECO:0000256" key="6">
    <source>
        <dbReference type="PROSITE-ProRule" id="PRU00703"/>
    </source>
</evidence>
<dbReference type="Gene3D" id="3.30.465.10">
    <property type="match status" value="1"/>
</dbReference>
<organism evidence="9 10">
    <name type="scientific">Roseimaritima multifibrata</name>
    <dbReference type="NCBI Taxonomy" id="1930274"/>
    <lineage>
        <taxon>Bacteria</taxon>
        <taxon>Pseudomonadati</taxon>
        <taxon>Planctomycetota</taxon>
        <taxon>Planctomycetia</taxon>
        <taxon>Pirellulales</taxon>
        <taxon>Pirellulaceae</taxon>
        <taxon>Roseimaritima</taxon>
    </lineage>
</organism>
<dbReference type="PROSITE" id="PS51371">
    <property type="entry name" value="CBS"/>
    <property type="match status" value="2"/>
</dbReference>
<sequence length="427" mass="47755">MTSLFVLFALLGFIAGAAGGLGAELLDRFAGRSLEAYCRLRHRRERFGAVLDGFEEAMRAAEYLRVIGSVVFLICGTATLYLDNAPPTGNHLILWGISATGLMMLTHLWLPGAVTRFASSPLLFHTWPFWKSLSIAMRPFAAPDLLFSLVTRRLAGKIEHEDEEEEQLEDDIRTMVAAGTREGFFGPGVREMIQGVMDLDDDTVGHIMTPRSEVNAIEVNTPWPEVLRFVIECGRTRMPVYDGTLDQIVGVLYAKDLMEELIEDGNPKVPLAKLLRNAWSVPVDRTVEQLLREFLHSRSHMAIVVDEFHQTVGVVTIEDVLEEIVGEIVDESDKQEESLVRIIDDHTAEASGRVMVDDLNELLGWDLPESEDYETIAGYILHHTGGIPEDGELLEIGSITAEIIQSTNRQIERVRLVHQANRKREAV</sequence>
<evidence type="ECO:0000256" key="1">
    <source>
        <dbReference type="ARBA" id="ARBA00004651"/>
    </source>
</evidence>
<keyword evidence="3" id="KW-1003">Cell membrane</keyword>
<dbReference type="GO" id="GO:0005886">
    <property type="term" value="C:plasma membrane"/>
    <property type="evidence" value="ECO:0007669"/>
    <property type="project" value="UniProtKB-SubCell"/>
</dbReference>
<dbReference type="OrthoDB" id="9798188at2"/>
<keyword evidence="4" id="KW-0677">Repeat</keyword>
<evidence type="ECO:0000256" key="5">
    <source>
        <dbReference type="ARBA" id="ARBA00023122"/>
    </source>
</evidence>
<dbReference type="AlphaFoldDB" id="A0A517MK56"/>
<evidence type="ECO:0000256" key="7">
    <source>
        <dbReference type="SAM" id="Phobius"/>
    </source>
</evidence>
<dbReference type="SMART" id="SM01091">
    <property type="entry name" value="CorC_HlyC"/>
    <property type="match status" value="1"/>
</dbReference>
<dbReference type="EMBL" id="CP036262">
    <property type="protein sequence ID" value="QDS95272.1"/>
    <property type="molecule type" value="Genomic_DNA"/>
</dbReference>
<dbReference type="Proteomes" id="UP000320672">
    <property type="component" value="Chromosome"/>
</dbReference>
<keyword evidence="7" id="KW-0812">Transmembrane</keyword>
<reference evidence="9 10" key="1">
    <citation type="submission" date="2019-02" db="EMBL/GenBank/DDBJ databases">
        <title>Deep-cultivation of Planctomycetes and their phenomic and genomic characterization uncovers novel biology.</title>
        <authorList>
            <person name="Wiegand S."/>
            <person name="Jogler M."/>
            <person name="Boedeker C."/>
            <person name="Pinto D."/>
            <person name="Vollmers J."/>
            <person name="Rivas-Marin E."/>
            <person name="Kohn T."/>
            <person name="Peeters S.H."/>
            <person name="Heuer A."/>
            <person name="Rast P."/>
            <person name="Oberbeckmann S."/>
            <person name="Bunk B."/>
            <person name="Jeske O."/>
            <person name="Meyerdierks A."/>
            <person name="Storesund J.E."/>
            <person name="Kallscheuer N."/>
            <person name="Luecker S."/>
            <person name="Lage O.M."/>
            <person name="Pohl T."/>
            <person name="Merkel B.J."/>
            <person name="Hornburger P."/>
            <person name="Mueller R.-W."/>
            <person name="Bruemmer F."/>
            <person name="Labrenz M."/>
            <person name="Spormann A.M."/>
            <person name="Op den Camp H."/>
            <person name="Overmann J."/>
            <person name="Amann R."/>
            <person name="Jetten M.S.M."/>
            <person name="Mascher T."/>
            <person name="Medema M.H."/>
            <person name="Devos D.P."/>
            <person name="Kaster A.-K."/>
            <person name="Ovreas L."/>
            <person name="Rohde M."/>
            <person name="Galperin M.Y."/>
            <person name="Jogler C."/>
        </authorList>
    </citation>
    <scope>NUCLEOTIDE SEQUENCE [LARGE SCALE GENOMIC DNA]</scope>
    <source>
        <strain evidence="9 10">FF011L</strain>
    </source>
</reference>
<name>A0A517MK56_9BACT</name>
<dbReference type="KEGG" id="rml:FF011L_40650"/>
<accession>A0A517MK56</accession>
<evidence type="ECO:0000313" key="9">
    <source>
        <dbReference type="EMBL" id="QDS95272.1"/>
    </source>
</evidence>
<feature type="domain" description="CBS" evidence="8">
    <location>
        <begin position="208"/>
        <end position="268"/>
    </location>
</feature>
<dbReference type="InterPro" id="IPR016169">
    <property type="entry name" value="FAD-bd_PCMH_sub2"/>
</dbReference>
<dbReference type="PANTHER" id="PTHR22777:SF32">
    <property type="entry name" value="UPF0053 INNER MEMBRANE PROTEIN YFJD"/>
    <property type="match status" value="1"/>
</dbReference>
<dbReference type="InterPro" id="IPR036318">
    <property type="entry name" value="FAD-bd_PCMH-like_sf"/>
</dbReference>
<evidence type="ECO:0000256" key="2">
    <source>
        <dbReference type="ARBA" id="ARBA00006337"/>
    </source>
</evidence>
<evidence type="ECO:0000256" key="3">
    <source>
        <dbReference type="ARBA" id="ARBA00022475"/>
    </source>
</evidence>
<evidence type="ECO:0000256" key="4">
    <source>
        <dbReference type="ARBA" id="ARBA00022737"/>
    </source>
</evidence>
<comment type="subcellular location">
    <subcellularLocation>
        <location evidence="1">Cell membrane</location>
        <topology evidence="1">Multi-pass membrane protein</topology>
    </subcellularLocation>
</comment>
<protein>
    <submittedName>
        <fullName evidence="9">Magnesium and cobalt efflux protein CorC</fullName>
    </submittedName>
</protein>
<evidence type="ECO:0000313" key="10">
    <source>
        <dbReference type="Proteomes" id="UP000320672"/>
    </source>
</evidence>
<proteinExistence type="inferred from homology"/>
<dbReference type="InterPro" id="IPR046342">
    <property type="entry name" value="CBS_dom_sf"/>
</dbReference>
<dbReference type="Gene3D" id="3.10.580.10">
    <property type="entry name" value="CBS-domain"/>
    <property type="match status" value="1"/>
</dbReference>
<dbReference type="InterPro" id="IPR005170">
    <property type="entry name" value="Transptr-assoc_dom"/>
</dbReference>
<dbReference type="Pfam" id="PF03471">
    <property type="entry name" value="CorC_HlyC"/>
    <property type="match status" value="1"/>
</dbReference>
<comment type="similarity">
    <text evidence="2">Belongs to the UPF0053 family.</text>
</comment>
<dbReference type="InterPro" id="IPR000644">
    <property type="entry name" value="CBS_dom"/>
</dbReference>
<feature type="transmembrane region" description="Helical" evidence="7">
    <location>
        <begin position="63"/>
        <end position="80"/>
    </location>
</feature>
<gene>
    <name evidence="9" type="primary">corC_2</name>
    <name evidence="9" type="ORF">FF011L_40650</name>
</gene>
<dbReference type="RefSeq" id="WP_145353309.1">
    <property type="nucleotide sequence ID" value="NZ_CP036262.1"/>
</dbReference>
<keyword evidence="7" id="KW-0472">Membrane</keyword>
<dbReference type="SUPFAM" id="SSF54631">
    <property type="entry name" value="CBS-domain pair"/>
    <property type="match status" value="1"/>
</dbReference>
<feature type="transmembrane region" description="Helical" evidence="7">
    <location>
        <begin position="92"/>
        <end position="110"/>
    </location>
</feature>
<dbReference type="CDD" id="cd04590">
    <property type="entry name" value="CBS_pair_CorC_HlyC_assoc"/>
    <property type="match status" value="1"/>
</dbReference>
<dbReference type="SUPFAM" id="SSF56176">
    <property type="entry name" value="FAD-binding/transporter-associated domain-like"/>
    <property type="match status" value="1"/>
</dbReference>
<keyword evidence="7" id="KW-1133">Transmembrane helix</keyword>